<name>A0A0G1HH13_9BACT</name>
<proteinExistence type="predicted"/>
<feature type="coiled-coil region" evidence="1">
    <location>
        <begin position="64"/>
        <end position="91"/>
    </location>
</feature>
<keyword evidence="2" id="KW-1133">Transmembrane helix</keyword>
<evidence type="ECO:0000256" key="1">
    <source>
        <dbReference type="SAM" id="Coils"/>
    </source>
</evidence>
<feature type="transmembrane region" description="Helical" evidence="2">
    <location>
        <begin position="21"/>
        <end position="39"/>
    </location>
</feature>
<keyword evidence="2" id="KW-0812">Transmembrane</keyword>
<keyword evidence="1" id="KW-0175">Coiled coil</keyword>
<sequence>TRDFTAEWDQRWGYGRYRADLSLAYGTAGGILTSTIFFWLFPIRLVIYILVLIVSVLMVIILLNKKGRKHQEELEREVTELKRELEEIEEKK</sequence>
<comment type="caution">
    <text evidence="3">The sequence shown here is derived from an EMBL/GenBank/DDBJ whole genome shotgun (WGS) entry which is preliminary data.</text>
</comment>
<feature type="transmembrane region" description="Helical" evidence="2">
    <location>
        <begin position="45"/>
        <end position="63"/>
    </location>
</feature>
<gene>
    <name evidence="3" type="ORF">UW35_C0030G0001</name>
</gene>
<dbReference type="STRING" id="1618404.UW35_C0030G0001"/>
<keyword evidence="2" id="KW-0472">Membrane</keyword>
<feature type="non-terminal residue" evidence="3">
    <location>
        <position position="1"/>
    </location>
</feature>
<accession>A0A0G1HH13</accession>
<dbReference type="EMBL" id="LCHZ01000030">
    <property type="protein sequence ID" value="KKT45823.1"/>
    <property type="molecule type" value="Genomic_DNA"/>
</dbReference>
<dbReference type="AlphaFoldDB" id="A0A0G1HH13"/>
<reference evidence="3 4" key="1">
    <citation type="journal article" date="2015" name="Nature">
        <title>rRNA introns, odd ribosomes, and small enigmatic genomes across a large radiation of phyla.</title>
        <authorList>
            <person name="Brown C.T."/>
            <person name="Hug L.A."/>
            <person name="Thomas B.C."/>
            <person name="Sharon I."/>
            <person name="Castelle C.J."/>
            <person name="Singh A."/>
            <person name="Wilkins M.J."/>
            <person name="Williams K.H."/>
            <person name="Banfield J.F."/>
        </authorList>
    </citation>
    <scope>NUCLEOTIDE SEQUENCE [LARGE SCALE GENOMIC DNA]</scope>
</reference>
<evidence type="ECO:0000313" key="4">
    <source>
        <dbReference type="Proteomes" id="UP000033861"/>
    </source>
</evidence>
<evidence type="ECO:0000256" key="2">
    <source>
        <dbReference type="SAM" id="Phobius"/>
    </source>
</evidence>
<organism evidence="3 4">
    <name type="scientific">Candidatus Collierbacteria bacterium GW2011_GWF2_44_15</name>
    <dbReference type="NCBI Taxonomy" id="1618404"/>
    <lineage>
        <taxon>Bacteria</taxon>
        <taxon>Candidatus Collieribacteriota</taxon>
    </lineage>
</organism>
<protein>
    <submittedName>
        <fullName evidence="3">Uncharacterized protein</fullName>
    </submittedName>
</protein>
<evidence type="ECO:0000313" key="3">
    <source>
        <dbReference type="EMBL" id="KKT45823.1"/>
    </source>
</evidence>
<dbReference type="Proteomes" id="UP000033861">
    <property type="component" value="Unassembled WGS sequence"/>
</dbReference>